<evidence type="ECO:0000313" key="3">
    <source>
        <dbReference type="EMBL" id="NGP16514.1"/>
    </source>
</evidence>
<dbReference type="InterPro" id="IPR005135">
    <property type="entry name" value="Endo/exonuclease/phosphatase"/>
</dbReference>
<dbReference type="Pfam" id="PF03372">
    <property type="entry name" value="Exo_endo_phos"/>
    <property type="match status" value="1"/>
</dbReference>
<feature type="signal peptide" evidence="1">
    <location>
        <begin position="1"/>
        <end position="21"/>
    </location>
</feature>
<dbReference type="Gene3D" id="3.60.10.10">
    <property type="entry name" value="Endonuclease/exonuclease/phosphatase"/>
    <property type="match status" value="1"/>
</dbReference>
<feature type="domain" description="Endonuclease/exonuclease/phosphatase" evidence="2">
    <location>
        <begin position="49"/>
        <end position="321"/>
    </location>
</feature>
<dbReference type="RefSeq" id="WP_164532768.1">
    <property type="nucleotide sequence ID" value="NZ_JAALFG010000001.1"/>
</dbReference>
<evidence type="ECO:0000256" key="1">
    <source>
        <dbReference type="SAM" id="SignalP"/>
    </source>
</evidence>
<organism evidence="3 4">
    <name type="scientific">Devosia aurantiaca</name>
    <dbReference type="NCBI Taxonomy" id="2714858"/>
    <lineage>
        <taxon>Bacteria</taxon>
        <taxon>Pseudomonadati</taxon>
        <taxon>Pseudomonadota</taxon>
        <taxon>Alphaproteobacteria</taxon>
        <taxon>Hyphomicrobiales</taxon>
        <taxon>Devosiaceae</taxon>
        <taxon>Devosia</taxon>
    </lineage>
</organism>
<comment type="caution">
    <text evidence="3">The sequence shown here is derived from an EMBL/GenBank/DDBJ whole genome shotgun (WGS) entry which is preliminary data.</text>
</comment>
<accession>A0A6M1SI35</accession>
<keyword evidence="1" id="KW-0732">Signal</keyword>
<evidence type="ECO:0000313" key="4">
    <source>
        <dbReference type="Proteomes" id="UP000474802"/>
    </source>
</evidence>
<name>A0A6M1SI35_9HYPH</name>
<sequence length="331" mass="35896">MISRLAQAALLAAFVVPSVSAEEFRVGTLNITNLHHESGVPLRSGATPRDDVDYERLSAYAASLDLDVVALQEIGSPAAAARIFPADQYHLIFSTDYVVGAEAGADRDIYTAFAVSKAAFPVVPPSRTLSALRLPNIEINGDGQAQDFSVRSGLVLELSAGPRPIELLNVHLKSGCNANSLAPVFDTRQDGRVNNNRYDCRTLLAQTAILENWIEQRHELGHAVLVLGDFNRQLNRPNGVDHMWQMLDDGGPGDLDLVKAPEGLNTVCWPEPHKGFFAETIDFLVYDASLASAVSEVEKVGIPFADDPRYAGQMNARLSDHCPVVASIKLQ</sequence>
<gene>
    <name evidence="3" type="ORF">G5575_01385</name>
</gene>
<reference evidence="3 4" key="2">
    <citation type="submission" date="2020-03" db="EMBL/GenBank/DDBJ databases">
        <title>Devosia chinhatensis sp. nov., isolated from a hexachlorocyclohexane (HCH) dump site in India.</title>
        <authorList>
            <person name="Kumar M."/>
            <person name="Lal R."/>
        </authorList>
    </citation>
    <scope>NUCLEOTIDE SEQUENCE [LARGE SCALE GENOMIC DNA]</scope>
    <source>
        <strain evidence="3 4">H239</strain>
    </source>
</reference>
<reference evidence="3 4" key="1">
    <citation type="submission" date="2020-02" db="EMBL/GenBank/DDBJ databases">
        <authorList>
            <person name="Khan S.A."/>
            <person name="Jeon C.O."/>
            <person name="Chun B.H."/>
        </authorList>
    </citation>
    <scope>NUCLEOTIDE SEQUENCE [LARGE SCALE GENOMIC DNA]</scope>
    <source>
        <strain evidence="3 4">H239</strain>
    </source>
</reference>
<protein>
    <recommendedName>
        <fullName evidence="2">Endonuclease/exonuclease/phosphatase domain-containing protein</fullName>
    </recommendedName>
</protein>
<evidence type="ECO:0000259" key="2">
    <source>
        <dbReference type="Pfam" id="PF03372"/>
    </source>
</evidence>
<dbReference type="Proteomes" id="UP000474802">
    <property type="component" value="Unassembled WGS sequence"/>
</dbReference>
<dbReference type="InterPro" id="IPR036691">
    <property type="entry name" value="Endo/exonu/phosph_ase_sf"/>
</dbReference>
<dbReference type="SUPFAM" id="SSF56219">
    <property type="entry name" value="DNase I-like"/>
    <property type="match status" value="1"/>
</dbReference>
<feature type="chain" id="PRO_5027110743" description="Endonuclease/exonuclease/phosphatase domain-containing protein" evidence="1">
    <location>
        <begin position="22"/>
        <end position="331"/>
    </location>
</feature>
<dbReference type="AlphaFoldDB" id="A0A6M1SI35"/>
<dbReference type="EMBL" id="JAALFG010000001">
    <property type="protein sequence ID" value="NGP16514.1"/>
    <property type="molecule type" value="Genomic_DNA"/>
</dbReference>
<dbReference type="GO" id="GO:0003824">
    <property type="term" value="F:catalytic activity"/>
    <property type="evidence" value="ECO:0007669"/>
    <property type="project" value="InterPro"/>
</dbReference>
<keyword evidence="4" id="KW-1185">Reference proteome</keyword>
<proteinExistence type="predicted"/>